<feature type="transmembrane region" description="Helical" evidence="6">
    <location>
        <begin position="33"/>
        <end position="51"/>
    </location>
</feature>
<dbReference type="HOGENOM" id="CLU_389554_0_0_1"/>
<evidence type="ECO:0000256" key="3">
    <source>
        <dbReference type="ARBA" id="ARBA00022989"/>
    </source>
</evidence>
<keyword evidence="2 6" id="KW-0812">Transmembrane</keyword>
<evidence type="ECO:0000256" key="5">
    <source>
        <dbReference type="SAM" id="MobiDB-lite"/>
    </source>
</evidence>
<keyword evidence="4 6" id="KW-0472">Membrane</keyword>
<dbReference type="GeneID" id="17280957"/>
<dbReference type="GO" id="GO:0015297">
    <property type="term" value="F:antiporter activity"/>
    <property type="evidence" value="ECO:0007669"/>
    <property type="project" value="InterPro"/>
</dbReference>
<evidence type="ECO:0000313" key="9">
    <source>
        <dbReference type="Proteomes" id="UP000013827"/>
    </source>
</evidence>
<dbReference type="Proteomes" id="UP000013827">
    <property type="component" value="Unassembled WGS sequence"/>
</dbReference>
<evidence type="ECO:0000256" key="1">
    <source>
        <dbReference type="ARBA" id="ARBA00004141"/>
    </source>
</evidence>
<reference evidence="9" key="1">
    <citation type="journal article" date="2013" name="Nature">
        <title>Pan genome of the phytoplankton Emiliania underpins its global distribution.</title>
        <authorList>
            <person name="Read B.A."/>
            <person name="Kegel J."/>
            <person name="Klute M.J."/>
            <person name="Kuo A."/>
            <person name="Lefebvre S.C."/>
            <person name="Maumus F."/>
            <person name="Mayer C."/>
            <person name="Miller J."/>
            <person name="Monier A."/>
            <person name="Salamov A."/>
            <person name="Young J."/>
            <person name="Aguilar M."/>
            <person name="Claverie J.M."/>
            <person name="Frickenhaus S."/>
            <person name="Gonzalez K."/>
            <person name="Herman E.K."/>
            <person name="Lin Y.C."/>
            <person name="Napier J."/>
            <person name="Ogata H."/>
            <person name="Sarno A.F."/>
            <person name="Shmutz J."/>
            <person name="Schroeder D."/>
            <person name="de Vargas C."/>
            <person name="Verret F."/>
            <person name="von Dassow P."/>
            <person name="Valentin K."/>
            <person name="Van de Peer Y."/>
            <person name="Wheeler G."/>
            <person name="Dacks J.B."/>
            <person name="Delwiche C.F."/>
            <person name="Dyhrman S.T."/>
            <person name="Glockner G."/>
            <person name="John U."/>
            <person name="Richards T."/>
            <person name="Worden A.Z."/>
            <person name="Zhang X."/>
            <person name="Grigoriev I.V."/>
            <person name="Allen A.E."/>
            <person name="Bidle K."/>
            <person name="Borodovsky M."/>
            <person name="Bowler C."/>
            <person name="Brownlee C."/>
            <person name="Cock J.M."/>
            <person name="Elias M."/>
            <person name="Gladyshev V.N."/>
            <person name="Groth M."/>
            <person name="Guda C."/>
            <person name="Hadaegh A."/>
            <person name="Iglesias-Rodriguez M.D."/>
            <person name="Jenkins J."/>
            <person name="Jones B.M."/>
            <person name="Lawson T."/>
            <person name="Leese F."/>
            <person name="Lindquist E."/>
            <person name="Lobanov A."/>
            <person name="Lomsadze A."/>
            <person name="Malik S.B."/>
            <person name="Marsh M.E."/>
            <person name="Mackinder L."/>
            <person name="Mock T."/>
            <person name="Mueller-Roeber B."/>
            <person name="Pagarete A."/>
            <person name="Parker M."/>
            <person name="Probert I."/>
            <person name="Quesneville H."/>
            <person name="Raines C."/>
            <person name="Rensing S.A."/>
            <person name="Riano-Pachon D.M."/>
            <person name="Richier S."/>
            <person name="Rokitta S."/>
            <person name="Shiraiwa Y."/>
            <person name="Soanes D.M."/>
            <person name="van der Giezen M."/>
            <person name="Wahlund T.M."/>
            <person name="Williams B."/>
            <person name="Wilson W."/>
            <person name="Wolfe G."/>
            <person name="Wurch L.L."/>
        </authorList>
    </citation>
    <scope>NUCLEOTIDE SEQUENCE</scope>
</reference>
<dbReference type="Gene3D" id="1.20.1530.20">
    <property type="match status" value="1"/>
</dbReference>
<evidence type="ECO:0000259" key="7">
    <source>
        <dbReference type="Pfam" id="PF00999"/>
    </source>
</evidence>
<feature type="domain" description="Cation/H+ exchanger transmembrane" evidence="7">
    <location>
        <begin position="20"/>
        <end position="223"/>
    </location>
</feature>
<dbReference type="PANTHER" id="PTHR43021">
    <property type="entry name" value="NA(+)/H(+) ANTIPORTER-RELATED"/>
    <property type="match status" value="1"/>
</dbReference>
<organism evidence="8 9">
    <name type="scientific">Emiliania huxleyi (strain CCMP1516)</name>
    <dbReference type="NCBI Taxonomy" id="280463"/>
    <lineage>
        <taxon>Eukaryota</taxon>
        <taxon>Haptista</taxon>
        <taxon>Haptophyta</taxon>
        <taxon>Prymnesiophyceae</taxon>
        <taxon>Isochrysidales</taxon>
        <taxon>Noelaerhabdaceae</taxon>
        <taxon>Emiliania</taxon>
    </lineage>
</organism>
<dbReference type="Pfam" id="PF00999">
    <property type="entry name" value="Na_H_Exchanger"/>
    <property type="match status" value="1"/>
</dbReference>
<dbReference type="EnsemblProtists" id="EOD35686">
    <property type="protein sequence ID" value="EOD35686"/>
    <property type="gene ID" value="EMIHUDRAFT_227482"/>
</dbReference>
<dbReference type="RefSeq" id="XP_005788115.1">
    <property type="nucleotide sequence ID" value="XM_005788058.1"/>
</dbReference>
<feature type="transmembrane region" description="Helical" evidence="6">
    <location>
        <begin position="326"/>
        <end position="352"/>
    </location>
</feature>
<feature type="transmembrane region" description="Helical" evidence="6">
    <location>
        <begin position="95"/>
        <end position="117"/>
    </location>
</feature>
<dbReference type="GO" id="GO:1902600">
    <property type="term" value="P:proton transmembrane transport"/>
    <property type="evidence" value="ECO:0007669"/>
    <property type="project" value="InterPro"/>
</dbReference>
<feature type="transmembrane region" description="Helical" evidence="6">
    <location>
        <begin position="164"/>
        <end position="183"/>
    </location>
</feature>
<feature type="transmembrane region" description="Helical" evidence="6">
    <location>
        <begin position="195"/>
        <end position="216"/>
    </location>
</feature>
<accession>A0A0D3KIV1</accession>
<sequence length="709" mass="75301">MSCPTARTAAAFAFASVAASTLASVGRSSPLGLPLITGYLVAGAAAGPYVLGMLTHDDCTSLADLINNDAMGFIGFSAGTKFLLSDMEGTIQPTLVLLTALVLVTYGLVGSCFYFAAPYLPLTAGQTPDVQLATSMVARSPSSAIALITELGARGAFTTMTLSLTVLTDVIVVVLFAVTMLLVGDGGGGQPGWVVLASFAAQIAVSVLIGVVLGYAMDWTVRMTAALHAKFRLHGGGSMTSTGDRRSIHERVACPAAVVLSIQVAIVLAESMLMQLTGFGIFESEQWEEKTWGGTFHQPLIISMVAGFTVANYTPSRLASREAEDVVIYIAFFTLTGASLQLDVLLAGAYLVDAEPAHRDKYWMTLLTQAGVTLGLITRAAVLAVGDAHADYAPADGGRLGVLESSRPKARCAVIVSAAGDWEAKALTLRLQRRGWRVLECGMETGRELPARQQRRVPGRGRIDRRERRFKQALRAGHVIGAEKFRADGSVLERSTRKPSALGKQPSGAVPLLDKGAGPSLGEWELQLLWAISSLDALDVLDDDANLIAMRHLGGTASLLPELLKWQTVTPQLLVNDIARQEEYEKACPPQFRLTLVCPTLASRSFAIPNLFAEMLHPDCHWTLEIDNDKPLSGHPVAPLGTISEVARDSKTLKKASSDYGGFGGRESAPPFQNVPESPLASPGDLRDHHIFATTSLAGTGIPKSNTGL</sequence>
<dbReference type="KEGG" id="ehx:EMIHUDRAFT_227482"/>
<evidence type="ECO:0000256" key="2">
    <source>
        <dbReference type="ARBA" id="ARBA00022692"/>
    </source>
</evidence>
<comment type="subcellular location">
    <subcellularLocation>
        <location evidence="1">Membrane</location>
        <topology evidence="1">Multi-pass membrane protein</topology>
    </subcellularLocation>
</comment>
<feature type="transmembrane region" description="Helical" evidence="6">
    <location>
        <begin position="252"/>
        <end position="276"/>
    </location>
</feature>
<evidence type="ECO:0000313" key="8">
    <source>
        <dbReference type="EnsemblProtists" id="EOD35686"/>
    </source>
</evidence>
<dbReference type="InterPro" id="IPR006153">
    <property type="entry name" value="Cation/H_exchanger_TM"/>
</dbReference>
<reference evidence="8" key="2">
    <citation type="submission" date="2024-10" db="UniProtKB">
        <authorList>
            <consortium name="EnsemblProtists"/>
        </authorList>
    </citation>
    <scope>IDENTIFICATION</scope>
</reference>
<feature type="region of interest" description="Disordered" evidence="5">
    <location>
        <begin position="657"/>
        <end position="686"/>
    </location>
</feature>
<name>A0A0D3KIV1_EMIH1</name>
<dbReference type="eggNOG" id="ENOG502QRM4">
    <property type="taxonomic scope" value="Eukaryota"/>
</dbReference>
<keyword evidence="3 6" id="KW-1133">Transmembrane helix</keyword>
<protein>
    <recommendedName>
        <fullName evidence="7">Cation/H+ exchanger transmembrane domain-containing protein</fullName>
    </recommendedName>
</protein>
<evidence type="ECO:0000256" key="4">
    <source>
        <dbReference type="ARBA" id="ARBA00023136"/>
    </source>
</evidence>
<dbReference type="GO" id="GO:0016020">
    <property type="term" value="C:membrane"/>
    <property type="evidence" value="ECO:0007669"/>
    <property type="project" value="UniProtKB-SubCell"/>
</dbReference>
<feature type="transmembrane region" description="Helical" evidence="6">
    <location>
        <begin position="296"/>
        <end position="314"/>
    </location>
</feature>
<keyword evidence="9" id="KW-1185">Reference proteome</keyword>
<dbReference type="PANTHER" id="PTHR43021:SF2">
    <property type="entry name" value="CATION_H+ EXCHANGER DOMAIN-CONTAINING PROTEIN"/>
    <property type="match status" value="1"/>
</dbReference>
<dbReference type="InterPro" id="IPR038770">
    <property type="entry name" value="Na+/solute_symporter_sf"/>
</dbReference>
<proteinExistence type="predicted"/>
<dbReference type="PaxDb" id="2903-EOD35686"/>
<evidence type="ECO:0000256" key="6">
    <source>
        <dbReference type="SAM" id="Phobius"/>
    </source>
</evidence>
<dbReference type="AlphaFoldDB" id="A0A0D3KIV1"/>